<dbReference type="EMBL" id="NFJD01000003">
    <property type="protein sequence ID" value="OUO56646.1"/>
    <property type="molecule type" value="Genomic_DNA"/>
</dbReference>
<accession>A0A1Y4DC61</accession>
<evidence type="ECO:0000313" key="1">
    <source>
        <dbReference type="EMBL" id="OUO56646.1"/>
    </source>
</evidence>
<name>A0A1Y4DC61_9BACT</name>
<proteinExistence type="predicted"/>
<comment type="caution">
    <text evidence="1">The sequence shown here is derived from an EMBL/GenBank/DDBJ whole genome shotgun (WGS) entry which is preliminary data.</text>
</comment>
<organism evidence="1 2">
    <name type="scientific">Candidatus Avelusimicrobium gallicola</name>
    <dbReference type="NCBI Taxonomy" id="2562704"/>
    <lineage>
        <taxon>Bacteria</taxon>
        <taxon>Pseudomonadati</taxon>
        <taxon>Elusimicrobiota</taxon>
        <taxon>Elusimicrobia</taxon>
        <taxon>Elusimicrobiales</taxon>
        <taxon>Elusimicrobiaceae</taxon>
        <taxon>Candidatus Avelusimicrobium</taxon>
    </lineage>
</organism>
<keyword evidence="2" id="KW-1185">Reference proteome</keyword>
<protein>
    <submittedName>
        <fullName evidence="1">Uncharacterized protein</fullName>
    </submittedName>
</protein>
<reference evidence="2" key="1">
    <citation type="submission" date="2017-04" db="EMBL/GenBank/DDBJ databases">
        <title>Function of individual gut microbiota members based on whole genome sequencing of pure cultures obtained from chicken caecum.</title>
        <authorList>
            <person name="Medvecky M."/>
            <person name="Cejkova D."/>
            <person name="Polansky O."/>
            <person name="Karasova D."/>
            <person name="Kubasova T."/>
            <person name="Cizek A."/>
            <person name="Rychlik I."/>
        </authorList>
    </citation>
    <scope>NUCLEOTIDE SEQUENCE [LARGE SCALE GENOMIC DNA]</scope>
    <source>
        <strain evidence="2">An273</strain>
    </source>
</reference>
<dbReference type="AlphaFoldDB" id="A0A1Y4DC61"/>
<gene>
    <name evidence="1" type="ORF">B5F75_05500</name>
</gene>
<sequence length="237" mass="26470">MIKRPFIFLTQDYGKMISNGSGTDLSGQLSNINIQSFPYELTFFFTDRWGNITNRKVDTLILQDTTLVNATISAADSTGNYNTLFTVSGNTDNTFMLKAQQAVTTSSLKISITADGNPGTVTVGRLMLFGYICDLFALTDATFKKDTNQGSYRLVSGDIVYYGDYDKLRTKLKTENLPEAQFKDITAAVDESNQLTMLPFYDDEIGGIYECYADPEYSFSLDRKTGLYALDLELEEL</sequence>
<dbReference type="RefSeq" id="WP_087288772.1">
    <property type="nucleotide sequence ID" value="NZ_NFJD01000003.1"/>
</dbReference>
<evidence type="ECO:0000313" key="2">
    <source>
        <dbReference type="Proteomes" id="UP000196368"/>
    </source>
</evidence>
<dbReference type="Proteomes" id="UP000196368">
    <property type="component" value="Unassembled WGS sequence"/>
</dbReference>